<dbReference type="EMBL" id="WJBB01000009">
    <property type="protein sequence ID" value="MBC3797155.1"/>
    <property type="molecule type" value="Genomic_DNA"/>
</dbReference>
<keyword evidence="3" id="KW-1185">Reference proteome</keyword>
<accession>A0ABR6WLV7</accession>
<organism evidence="2 3">
    <name type="scientific">Acetobacterium tundrae</name>
    <dbReference type="NCBI Taxonomy" id="132932"/>
    <lineage>
        <taxon>Bacteria</taxon>
        <taxon>Bacillati</taxon>
        <taxon>Bacillota</taxon>
        <taxon>Clostridia</taxon>
        <taxon>Eubacteriales</taxon>
        <taxon>Eubacteriaceae</taxon>
        <taxon>Acetobacterium</taxon>
    </lineage>
</organism>
<gene>
    <name evidence="2" type="ORF">GH807_08850</name>
</gene>
<keyword evidence="1" id="KW-0175">Coiled coil</keyword>
<feature type="coiled-coil region" evidence="1">
    <location>
        <begin position="8"/>
        <end position="79"/>
    </location>
</feature>
<comment type="caution">
    <text evidence="2">The sequence shown here is derived from an EMBL/GenBank/DDBJ whole genome shotgun (WGS) entry which is preliminary data.</text>
</comment>
<evidence type="ECO:0000313" key="3">
    <source>
        <dbReference type="Proteomes" id="UP000653358"/>
    </source>
</evidence>
<evidence type="ECO:0000256" key="1">
    <source>
        <dbReference type="SAM" id="Coils"/>
    </source>
</evidence>
<reference evidence="2 3" key="1">
    <citation type="journal article" date="2020" name="mSystems">
        <title>Defining Genomic and Predicted Metabolic Features of the Acetobacterium Genus.</title>
        <authorList>
            <person name="Ross D.E."/>
            <person name="Marshall C.W."/>
            <person name="Gulliver D."/>
            <person name="May H.D."/>
            <person name="Norman R.S."/>
        </authorList>
    </citation>
    <scope>NUCLEOTIDE SEQUENCE [LARGE SCALE GENOMIC DNA]</scope>
    <source>
        <strain evidence="2 3">DSM 9173</strain>
    </source>
</reference>
<evidence type="ECO:0000313" key="2">
    <source>
        <dbReference type="EMBL" id="MBC3797155.1"/>
    </source>
</evidence>
<protein>
    <submittedName>
        <fullName evidence="2">Uncharacterized protein</fullName>
    </submittedName>
</protein>
<name>A0ABR6WLV7_9FIRM</name>
<proteinExistence type="predicted"/>
<dbReference type="RefSeq" id="WP_148602983.1">
    <property type="nucleotide sequence ID" value="NZ_RXYB01000005.1"/>
</dbReference>
<sequence>MISFVEKMQGYENDVAQAIKDKNEIIKKLEQKAADKAQEIDIKQAEYNKKPSDTLFKTLLKLKQELAALELDVKSADEIITIPPVKHVDPEEITRDIDNFIDSLKLQEFKDNIEKAKQDFYKSIDIFGEQIEKISAFKEDIASVNVDKYAVRSALEKHTELFYCYDEMDVNQGEMEVRRFKVGQCGNSAPKIY</sequence>
<dbReference type="Proteomes" id="UP000653358">
    <property type="component" value="Unassembled WGS sequence"/>
</dbReference>